<evidence type="ECO:0000313" key="2">
    <source>
        <dbReference type="EMBL" id="ORY10483.1"/>
    </source>
</evidence>
<dbReference type="AlphaFoldDB" id="A0A1Y1ZJS0"/>
<dbReference type="EMBL" id="MCFA01000072">
    <property type="protein sequence ID" value="ORY10483.1"/>
    <property type="molecule type" value="Genomic_DNA"/>
</dbReference>
<gene>
    <name evidence="2" type="ORF">BCR34DRAFT_588563</name>
</gene>
<feature type="region of interest" description="Disordered" evidence="1">
    <location>
        <begin position="437"/>
        <end position="457"/>
    </location>
</feature>
<dbReference type="InterPro" id="IPR036322">
    <property type="entry name" value="WD40_repeat_dom_sf"/>
</dbReference>
<dbReference type="SUPFAM" id="SSF50978">
    <property type="entry name" value="WD40 repeat-like"/>
    <property type="match status" value="1"/>
</dbReference>
<accession>A0A1Y1ZJS0</accession>
<dbReference type="Proteomes" id="UP000193144">
    <property type="component" value="Unassembled WGS sequence"/>
</dbReference>
<sequence>MYHGDDSFRAFSTILDSSSQGIETDTYSGIGSCYFIMSDNCYYTASVGGTYQTQLEEHRGWLSALRRQSFTSIALSPNGWVGTATANEVQLSCLEGKNLTRNVGVDVRVRVEPLLKGDSAETIRDIALSHNICAIVTHRRVIVYEYGRGTIEEEQPLFHQVIDEERNWTPRSVSICQRTEVRRGNEISAWIAVGGEGVKGVRIFQCSYHAGWNVRSMAMVLRCPRNSGLIKSAGFTPPNTNFLMVFGLSTTNQIWSWNLGRRVYEESANHELNAFWYFDGSSGKSELQHRGHITSCSFVISPSKSLYIFCTVNQSHGSQMERSFLVPISPFSRRTKVPIGREILCGSVTSTGSLCVAVDRDQMSLVQLKEGSGAELASVELLRSWESPLTKTSPECPGISVMIREYEGRLEVTAVDRKGHIVRVDVHVRGLRAPQPPLEFGPSASTRVSEVEARPPSQIISELSSDGAICGSGSSTSS</sequence>
<organism evidence="2 3">
    <name type="scientific">Clohesyomyces aquaticus</name>
    <dbReference type="NCBI Taxonomy" id="1231657"/>
    <lineage>
        <taxon>Eukaryota</taxon>
        <taxon>Fungi</taxon>
        <taxon>Dikarya</taxon>
        <taxon>Ascomycota</taxon>
        <taxon>Pezizomycotina</taxon>
        <taxon>Dothideomycetes</taxon>
        <taxon>Pleosporomycetidae</taxon>
        <taxon>Pleosporales</taxon>
        <taxon>Lindgomycetaceae</taxon>
        <taxon>Clohesyomyces</taxon>
    </lineage>
</organism>
<protein>
    <recommendedName>
        <fullName evidence="4">WD40-repeat-containing domain protein</fullName>
    </recommendedName>
</protein>
<evidence type="ECO:0000313" key="3">
    <source>
        <dbReference type="Proteomes" id="UP000193144"/>
    </source>
</evidence>
<reference evidence="2 3" key="1">
    <citation type="submission" date="2016-07" db="EMBL/GenBank/DDBJ databases">
        <title>Pervasive Adenine N6-methylation of Active Genes in Fungi.</title>
        <authorList>
            <consortium name="DOE Joint Genome Institute"/>
            <person name="Mondo S.J."/>
            <person name="Dannebaum R.O."/>
            <person name="Kuo R.C."/>
            <person name="Labutti K."/>
            <person name="Haridas S."/>
            <person name="Kuo A."/>
            <person name="Salamov A."/>
            <person name="Ahrendt S.R."/>
            <person name="Lipzen A."/>
            <person name="Sullivan W."/>
            <person name="Andreopoulos W.B."/>
            <person name="Clum A."/>
            <person name="Lindquist E."/>
            <person name="Daum C."/>
            <person name="Ramamoorthy G.K."/>
            <person name="Gryganskyi A."/>
            <person name="Culley D."/>
            <person name="Magnuson J.K."/>
            <person name="James T.Y."/>
            <person name="O'Malley M.A."/>
            <person name="Stajich J.E."/>
            <person name="Spatafora J.W."/>
            <person name="Visel A."/>
            <person name="Grigoriev I.V."/>
        </authorList>
    </citation>
    <scope>NUCLEOTIDE SEQUENCE [LARGE SCALE GENOMIC DNA]</scope>
    <source>
        <strain evidence="2 3">CBS 115471</strain>
    </source>
</reference>
<evidence type="ECO:0008006" key="4">
    <source>
        <dbReference type="Google" id="ProtNLM"/>
    </source>
</evidence>
<dbReference type="OrthoDB" id="3759755at2759"/>
<evidence type="ECO:0000256" key="1">
    <source>
        <dbReference type="SAM" id="MobiDB-lite"/>
    </source>
</evidence>
<keyword evidence="3" id="KW-1185">Reference proteome</keyword>
<proteinExistence type="predicted"/>
<name>A0A1Y1ZJS0_9PLEO</name>
<comment type="caution">
    <text evidence="2">The sequence shown here is derived from an EMBL/GenBank/DDBJ whole genome shotgun (WGS) entry which is preliminary data.</text>
</comment>